<dbReference type="InterPro" id="IPR002562">
    <property type="entry name" value="3'-5'_exonuclease_dom"/>
</dbReference>
<dbReference type="GO" id="GO:0006139">
    <property type="term" value="P:nucleobase-containing compound metabolic process"/>
    <property type="evidence" value="ECO:0007669"/>
    <property type="project" value="InterPro"/>
</dbReference>
<dbReference type="PANTHER" id="PTHR47765">
    <property type="entry name" value="3'-5' EXONUCLEASE DOMAIN-CONTAINING PROTEIN"/>
    <property type="match status" value="1"/>
</dbReference>
<evidence type="ECO:0000256" key="1">
    <source>
        <dbReference type="SAM" id="MobiDB-lite"/>
    </source>
</evidence>
<name>A0A8J1U3D5_OWEFU</name>
<dbReference type="InterPro" id="IPR012337">
    <property type="entry name" value="RNaseH-like_sf"/>
</dbReference>
<proteinExistence type="predicted"/>
<evidence type="ECO:0000313" key="3">
    <source>
        <dbReference type="Proteomes" id="UP000749559"/>
    </source>
</evidence>
<dbReference type="AlphaFoldDB" id="A0A8J1U3D5"/>
<keyword evidence="3" id="KW-1185">Reference proteome</keyword>
<dbReference type="GO" id="GO:0003676">
    <property type="term" value="F:nucleic acid binding"/>
    <property type="evidence" value="ECO:0007669"/>
    <property type="project" value="InterPro"/>
</dbReference>
<dbReference type="Pfam" id="PF01612">
    <property type="entry name" value="DNA_pol_A_exo1"/>
    <property type="match status" value="1"/>
</dbReference>
<feature type="region of interest" description="Disordered" evidence="1">
    <location>
        <begin position="196"/>
        <end position="219"/>
    </location>
</feature>
<reference evidence="2" key="1">
    <citation type="submission" date="2022-03" db="EMBL/GenBank/DDBJ databases">
        <authorList>
            <person name="Martin C."/>
        </authorList>
    </citation>
    <scope>NUCLEOTIDE SEQUENCE</scope>
</reference>
<dbReference type="Pfam" id="PF01927">
    <property type="entry name" value="Mut7-C"/>
    <property type="match status" value="2"/>
</dbReference>
<dbReference type="InterPro" id="IPR036397">
    <property type="entry name" value="RNaseH_sf"/>
</dbReference>
<dbReference type="InterPro" id="IPR052408">
    <property type="entry name" value="Exonuclease_MUT-7-like"/>
</dbReference>
<feature type="region of interest" description="Disordered" evidence="1">
    <location>
        <begin position="773"/>
        <end position="798"/>
    </location>
</feature>
<dbReference type="InterPro" id="IPR002782">
    <property type="entry name" value="Mut7-C_RNAse_dom"/>
</dbReference>
<dbReference type="Proteomes" id="UP000749559">
    <property type="component" value="Unassembled WGS sequence"/>
</dbReference>
<accession>A0A8J1U3D5</accession>
<dbReference type="SUPFAM" id="SSF53098">
    <property type="entry name" value="Ribonuclease H-like"/>
    <property type="match status" value="1"/>
</dbReference>
<dbReference type="OrthoDB" id="18193at2759"/>
<protein>
    <submittedName>
        <fullName evidence="2">Uncharacterized protein</fullName>
    </submittedName>
</protein>
<evidence type="ECO:0000313" key="2">
    <source>
        <dbReference type="EMBL" id="CAH1786913.1"/>
    </source>
</evidence>
<organism evidence="2 3">
    <name type="scientific">Owenia fusiformis</name>
    <name type="common">Polychaete worm</name>
    <dbReference type="NCBI Taxonomy" id="6347"/>
    <lineage>
        <taxon>Eukaryota</taxon>
        <taxon>Metazoa</taxon>
        <taxon>Spiralia</taxon>
        <taxon>Lophotrochozoa</taxon>
        <taxon>Annelida</taxon>
        <taxon>Polychaeta</taxon>
        <taxon>Sedentaria</taxon>
        <taxon>Canalipalpata</taxon>
        <taxon>Sabellida</taxon>
        <taxon>Oweniida</taxon>
        <taxon>Oweniidae</taxon>
        <taxon>Owenia</taxon>
    </lineage>
</organism>
<feature type="compositionally biased region" description="Polar residues" evidence="1">
    <location>
        <begin position="86"/>
        <end position="113"/>
    </location>
</feature>
<dbReference type="EMBL" id="CAIIXF020000006">
    <property type="protein sequence ID" value="CAH1786913.1"/>
    <property type="molecule type" value="Genomic_DNA"/>
</dbReference>
<dbReference type="Gene3D" id="3.30.420.10">
    <property type="entry name" value="Ribonuclease H-like superfamily/Ribonuclease H"/>
    <property type="match status" value="1"/>
</dbReference>
<feature type="region of interest" description="Disordered" evidence="1">
    <location>
        <begin position="23"/>
        <end position="123"/>
    </location>
</feature>
<comment type="caution">
    <text evidence="2">The sequence shown here is derived from an EMBL/GenBank/DDBJ whole genome shotgun (WGS) entry which is preliminary data.</text>
</comment>
<dbReference type="GO" id="GO:0008408">
    <property type="term" value="F:3'-5' exonuclease activity"/>
    <property type="evidence" value="ECO:0007669"/>
    <property type="project" value="InterPro"/>
</dbReference>
<gene>
    <name evidence="2" type="ORF">OFUS_LOCUS12714</name>
</gene>
<sequence>MIILFQIIILYIQEYLENRKMASRGRGRGRGRGVSIEGNPSFGSSDKSSVPAASSPMTGIRPQFYPGIGRGASKSQPSWPSPPGSIAQQNPNRHTPIQQTRRQTPVQQSLSSKQHQDRMNKYTQQDVISASRPQQNVNLLNPEKISSVPSYHETTMGHAQSSVTYDNHSPKNKVPIDFGVDCFDSDDDSDYEGFMLDDGQSQTKPVPKMLTKPGKKTQEPVRKVDLAQSILDANPNVNPLWLEKKLKSDKQTHSDISYSSKPILNSLEKEWSSSNKNKTKFREIVDRSFNRSQNPYQLVLYLVQHAKDFHSGKTTTMPFCIMQEFTKWTEIKGKQYEHLLNEVTRLEAFLMGVKNNMILMDMVVKAFKLYYHGNQFFISHIRPMVEKKDYKMASQCISKLGLQEHFDFEEIVIPLLLTDKVNLIESYVYRNKAAQIKIVQLLDRLCDKSVDIGHIVREHKLEDVRMEKLQHKVLSKLAIRLSKIYNIPVDLCPNINRARTLSGIRYLMYKKYIEKTLNDDNWSELLEGYIGEDISLAEQVVDSLIGYDDVAEAAKWARRYQISEDVLPGNVIEAMGQQTDLQTDGLATANSQEETSEDWGAECYAEETVKNAHYHSLSIPLGNIIFVNTEQLYTDCLRHVTKDGSVVGIDAEWRPTIGANMVQRMATLQLACQDKVYILDMLTLDNILTEQHWVQFGEKFFANSNILKLGFGIGTDLAMLVKSFPSMSQSLMELRRVVDLQTVNHLVHRAMEVIQDHKPPAFDDVAFNDASDSDECSDKASTASDISVPRSDASVGKRAIESPARPKIKKVVKSEEKGLSDVVRRHLGKPLDKAEQMSNWERRPLRQPQLVYAALDAFCLLELYRVFQDNVRTHRLQVDLEPVLSSKWSKVGKSKSQRQRARVAERPVMTKQTVQELVSKVKPSGSVIKPNQFKVVVDSMLQGLGSKLRCCGVDVRILENNEDHHAAAKIAQDEGRIILTSGSPYRMLRGYVGESMCMDVPQAKVWDQVSEVLQRYNVQVSQEDIFSRCQVCNAMNYITMKPDLLLKLWERKQWLLSEGHTNAGYTGLPSPQSLKSNASPEISMEKVTINGAPIKVKHIPRAIIDQVDLFYVCATCGKVVWEGSHFARVKEQFGHVITPSEDPTASVYTKFKGNDQ</sequence>
<dbReference type="PANTHER" id="PTHR47765:SF2">
    <property type="entry name" value="EXONUCLEASE MUT-7 HOMOLOG"/>
    <property type="match status" value="1"/>
</dbReference>
<feature type="compositionally biased region" description="Low complexity" evidence="1">
    <location>
        <begin position="44"/>
        <end position="56"/>
    </location>
</feature>